<evidence type="ECO:0000313" key="3">
    <source>
        <dbReference type="Proteomes" id="UP001066276"/>
    </source>
</evidence>
<proteinExistence type="predicted"/>
<reference evidence="2" key="1">
    <citation type="journal article" date="2022" name="bioRxiv">
        <title>Sequencing and chromosome-scale assembly of the giantPleurodeles waltlgenome.</title>
        <authorList>
            <person name="Brown T."/>
            <person name="Elewa A."/>
            <person name="Iarovenko S."/>
            <person name="Subramanian E."/>
            <person name="Araus A.J."/>
            <person name="Petzold A."/>
            <person name="Susuki M."/>
            <person name="Suzuki K.-i.T."/>
            <person name="Hayashi T."/>
            <person name="Toyoda A."/>
            <person name="Oliveira C."/>
            <person name="Osipova E."/>
            <person name="Leigh N.D."/>
            <person name="Simon A."/>
            <person name="Yun M.H."/>
        </authorList>
    </citation>
    <scope>NUCLEOTIDE SEQUENCE</scope>
    <source>
        <strain evidence="2">20211129_DDA</strain>
        <tissue evidence="2">Liver</tissue>
    </source>
</reference>
<sequence>MGFRDAYEEPEPVSRSEKRLSPAGQAREIETDPGNEANALNFNFDEQRRIFNMESKTTNSLLCAHALLETMNHVDGITYACTRTWHTR</sequence>
<protein>
    <submittedName>
        <fullName evidence="2">Uncharacterized protein</fullName>
    </submittedName>
</protein>
<dbReference type="Proteomes" id="UP001066276">
    <property type="component" value="Chromosome 12"/>
</dbReference>
<keyword evidence="3" id="KW-1185">Reference proteome</keyword>
<feature type="region of interest" description="Disordered" evidence="1">
    <location>
        <begin position="1"/>
        <end position="39"/>
    </location>
</feature>
<evidence type="ECO:0000256" key="1">
    <source>
        <dbReference type="SAM" id="MobiDB-lite"/>
    </source>
</evidence>
<gene>
    <name evidence="2" type="ORF">NDU88_003961</name>
</gene>
<dbReference type="EMBL" id="JANPWB010000016">
    <property type="protein sequence ID" value="KAJ1083806.1"/>
    <property type="molecule type" value="Genomic_DNA"/>
</dbReference>
<evidence type="ECO:0000313" key="2">
    <source>
        <dbReference type="EMBL" id="KAJ1083806.1"/>
    </source>
</evidence>
<accession>A0AAV7KWG0</accession>
<comment type="caution">
    <text evidence="2">The sequence shown here is derived from an EMBL/GenBank/DDBJ whole genome shotgun (WGS) entry which is preliminary data.</text>
</comment>
<organism evidence="2 3">
    <name type="scientific">Pleurodeles waltl</name>
    <name type="common">Iberian ribbed newt</name>
    <dbReference type="NCBI Taxonomy" id="8319"/>
    <lineage>
        <taxon>Eukaryota</taxon>
        <taxon>Metazoa</taxon>
        <taxon>Chordata</taxon>
        <taxon>Craniata</taxon>
        <taxon>Vertebrata</taxon>
        <taxon>Euteleostomi</taxon>
        <taxon>Amphibia</taxon>
        <taxon>Batrachia</taxon>
        <taxon>Caudata</taxon>
        <taxon>Salamandroidea</taxon>
        <taxon>Salamandridae</taxon>
        <taxon>Pleurodelinae</taxon>
        <taxon>Pleurodeles</taxon>
    </lineage>
</organism>
<dbReference type="AlphaFoldDB" id="A0AAV7KWG0"/>
<name>A0AAV7KWG0_PLEWA</name>